<dbReference type="OrthoDB" id="8324304at2"/>
<sequence length="334" mass="38238">MTGTEQTPPKRRRSYALSDALEAFVGEVVPLVVPEMSSHWKRRILVLWDQEQQAFSDKTPSTQKLYTSKFRKALREGLERAEADPDRRKQVAAKLMEIIRQDPEAVEGINAQYRRRVAERHNNISIIPHWKGLVEEFRLLLNHSDARVKAIALMALTGRRFIEIVRVGSLSPLIEIVGHGRITKSKAHVRVTGGEIIICMPEHTRKEGVPRHLRRAEHLVRHFRVEGAQHLEGQVLRLRPARGDLTPIAQNLVQGAVQRTVQQPRLHTLPLPALNAPTQPDKRRHNLRRRREDRYAVGLSSAGPIRTTRLGLTAERNRISLRDPAMTNNLNQRR</sequence>
<name>A0A5B8G2G0_9RHOB</name>
<dbReference type="Pfam" id="PF16684">
    <property type="entry name" value="ResT-TelK_cat"/>
    <property type="match status" value="1"/>
</dbReference>
<organism evidence="3 4">
    <name type="scientific">Paroceanicella profunda</name>
    <dbReference type="NCBI Taxonomy" id="2579971"/>
    <lineage>
        <taxon>Bacteria</taxon>
        <taxon>Pseudomonadati</taxon>
        <taxon>Pseudomonadota</taxon>
        <taxon>Alphaproteobacteria</taxon>
        <taxon>Rhodobacterales</taxon>
        <taxon>Paracoccaceae</taxon>
        <taxon>Paroceanicella</taxon>
    </lineage>
</organism>
<protein>
    <recommendedName>
        <fullName evidence="2">Telomere resolvase ResT/TelK catalytic domain-containing protein</fullName>
    </recommendedName>
</protein>
<dbReference type="Proteomes" id="UP000305888">
    <property type="component" value="Plasmid pD4M1D"/>
</dbReference>
<reference evidence="3 4" key="1">
    <citation type="submission" date="2019-06" db="EMBL/GenBank/DDBJ databases">
        <title>Genome sequence of Rhodobacteraceae bacterium D4M1.</title>
        <authorList>
            <person name="Cao J."/>
        </authorList>
    </citation>
    <scope>NUCLEOTIDE SEQUENCE [LARGE SCALE GENOMIC DNA]</scope>
    <source>
        <strain evidence="3 4">D4M1</strain>
        <plasmid evidence="4">pd4m1d</plasmid>
    </source>
</reference>
<keyword evidence="4" id="KW-1185">Reference proteome</keyword>
<feature type="region of interest" description="Disordered" evidence="1">
    <location>
        <begin position="273"/>
        <end position="293"/>
    </location>
</feature>
<evidence type="ECO:0000256" key="1">
    <source>
        <dbReference type="SAM" id="MobiDB-lite"/>
    </source>
</evidence>
<evidence type="ECO:0000259" key="2">
    <source>
        <dbReference type="Pfam" id="PF16684"/>
    </source>
</evidence>
<dbReference type="AlphaFoldDB" id="A0A5B8G2G0"/>
<evidence type="ECO:0000313" key="4">
    <source>
        <dbReference type="Proteomes" id="UP000305888"/>
    </source>
</evidence>
<dbReference type="Gene3D" id="6.10.140.1780">
    <property type="match status" value="1"/>
</dbReference>
<evidence type="ECO:0000313" key="3">
    <source>
        <dbReference type="EMBL" id="QDL94795.1"/>
    </source>
</evidence>
<gene>
    <name evidence="3" type="ORF">FDP22_22735</name>
</gene>
<proteinExistence type="predicted"/>
<dbReference type="Gene3D" id="1.10.443.30">
    <property type="entry name" value="Telomere resolvase"/>
    <property type="match status" value="1"/>
</dbReference>
<dbReference type="InterPro" id="IPR032047">
    <property type="entry name" value="ResT/TelK_cat"/>
</dbReference>
<dbReference type="EMBL" id="CP040822">
    <property type="protein sequence ID" value="QDL94795.1"/>
    <property type="molecule type" value="Genomic_DNA"/>
</dbReference>
<dbReference type="KEGG" id="ppru:FDP22_22735"/>
<keyword evidence="3" id="KW-0614">Plasmid</keyword>
<accession>A0A5B8G2G0</accession>
<geneLocation type="plasmid" evidence="4">
    <name>pd4m1d</name>
</geneLocation>
<feature type="domain" description="Telomere resolvase ResT/TelK catalytic" evidence="2">
    <location>
        <begin position="129"/>
        <end position="173"/>
    </location>
</feature>
<dbReference type="InterPro" id="IPR038280">
    <property type="entry name" value="ResT/TelK_cat_sf"/>
</dbReference>